<reference evidence="10" key="1">
    <citation type="submission" date="2009-09" db="EMBL/GenBank/DDBJ databases">
        <title>The complete chromosome of Sebaldella termitidis ATCC 33386.</title>
        <authorList>
            <consortium name="US DOE Joint Genome Institute (JGI-PGF)"/>
            <person name="Lucas S."/>
            <person name="Copeland A."/>
            <person name="Lapidus A."/>
            <person name="Glavina del Rio T."/>
            <person name="Dalin E."/>
            <person name="Tice H."/>
            <person name="Bruce D."/>
            <person name="Goodwin L."/>
            <person name="Pitluck S."/>
            <person name="Kyrpides N."/>
            <person name="Mavromatis K."/>
            <person name="Ivanova N."/>
            <person name="Mikhailova N."/>
            <person name="Sims D."/>
            <person name="Meincke L."/>
            <person name="Brettin T."/>
            <person name="Detter J.C."/>
            <person name="Han C."/>
            <person name="Larimer F."/>
            <person name="Land M."/>
            <person name="Hauser L."/>
            <person name="Markowitz V."/>
            <person name="Cheng J.F."/>
            <person name="Hugenholtz P."/>
            <person name="Woyke T."/>
            <person name="Wu D."/>
            <person name="Eisen J.A."/>
        </authorList>
    </citation>
    <scope>NUCLEOTIDE SEQUENCE [LARGE SCALE GENOMIC DNA]</scope>
    <source>
        <strain evidence="10">ATCC 33386 / NCTC 11300</strain>
    </source>
</reference>
<gene>
    <name evidence="9" type="ordered locus">Sterm_3009</name>
</gene>
<dbReference type="PROSITE" id="PS51096">
    <property type="entry name" value="PTS_EIIA_TYPE_4"/>
    <property type="match status" value="1"/>
</dbReference>
<dbReference type="Pfam" id="PF03610">
    <property type="entry name" value="EIIA-man"/>
    <property type="match status" value="1"/>
</dbReference>
<dbReference type="Proteomes" id="UP000000845">
    <property type="component" value="Chromosome"/>
</dbReference>
<dbReference type="GO" id="GO:0009401">
    <property type="term" value="P:phosphoenolpyruvate-dependent sugar phosphotransferase system"/>
    <property type="evidence" value="ECO:0007669"/>
    <property type="project" value="UniProtKB-KW"/>
</dbReference>
<evidence type="ECO:0000313" key="10">
    <source>
        <dbReference type="Proteomes" id="UP000000845"/>
    </source>
</evidence>
<dbReference type="InterPro" id="IPR033887">
    <property type="entry name" value="PTS_IIA_man"/>
</dbReference>
<evidence type="ECO:0000256" key="4">
    <source>
        <dbReference type="ARBA" id="ARBA00022597"/>
    </source>
</evidence>
<dbReference type="GO" id="GO:0016301">
    <property type="term" value="F:kinase activity"/>
    <property type="evidence" value="ECO:0007669"/>
    <property type="project" value="UniProtKB-KW"/>
</dbReference>
<dbReference type="Gene3D" id="3.40.50.510">
    <property type="entry name" value="Phosphotransferase system, mannose-type IIA component"/>
    <property type="match status" value="1"/>
</dbReference>
<comment type="subcellular location">
    <subcellularLocation>
        <location evidence="1">Cytoplasm</location>
    </subcellularLocation>
</comment>
<dbReference type="GO" id="GO:0005737">
    <property type="term" value="C:cytoplasm"/>
    <property type="evidence" value="ECO:0007669"/>
    <property type="project" value="UniProtKB-SubCell"/>
</dbReference>
<sequence length="142" mass="15533">MLGIILASHGDLVYGLRDTYSMVAGDLPENIKIISLRRDSDADTFKKEFHELVNGFRDISGLVVLTDLEGGTPYNTACTYFYDPEFKTETEVISGVNFPMLLEALESSESGLNAAGAAENIMNTARESIKKAGAVLEEDDEF</sequence>
<evidence type="ECO:0000256" key="5">
    <source>
        <dbReference type="ARBA" id="ARBA00022679"/>
    </source>
</evidence>
<dbReference type="AlphaFoldDB" id="D1ANP7"/>
<name>D1ANP7_SEBTE</name>
<proteinExistence type="predicted"/>
<evidence type="ECO:0000259" key="8">
    <source>
        <dbReference type="PROSITE" id="PS51096"/>
    </source>
</evidence>
<dbReference type="InterPro" id="IPR051471">
    <property type="entry name" value="Bacterial_PTS_sugar_comp"/>
</dbReference>
<dbReference type="EMBL" id="CP001739">
    <property type="protein sequence ID" value="ACZ09851.1"/>
    <property type="molecule type" value="Genomic_DNA"/>
</dbReference>
<keyword evidence="5" id="KW-0808">Transferase</keyword>
<protein>
    <submittedName>
        <fullName evidence="9">PTS system fructose subfamily IIA component</fullName>
    </submittedName>
</protein>
<dbReference type="RefSeq" id="WP_012862433.1">
    <property type="nucleotide sequence ID" value="NC_013517.1"/>
</dbReference>
<dbReference type="STRING" id="526218.Sterm_3009"/>
<reference evidence="9 10" key="2">
    <citation type="journal article" date="2010" name="Stand. Genomic Sci.">
        <title>Complete genome sequence of Sebaldella termitidis type strain (NCTC 11300).</title>
        <authorList>
            <person name="Harmon-Smith M."/>
            <person name="Celia L."/>
            <person name="Chertkov O."/>
            <person name="Lapidus A."/>
            <person name="Copeland A."/>
            <person name="Glavina Del Rio T."/>
            <person name="Nolan M."/>
            <person name="Lucas S."/>
            <person name="Tice H."/>
            <person name="Cheng J.F."/>
            <person name="Han C."/>
            <person name="Detter J.C."/>
            <person name="Bruce D."/>
            <person name="Goodwin L."/>
            <person name="Pitluck S."/>
            <person name="Pati A."/>
            <person name="Liolios K."/>
            <person name="Ivanova N."/>
            <person name="Mavromatis K."/>
            <person name="Mikhailova N."/>
            <person name="Chen A."/>
            <person name="Palaniappan K."/>
            <person name="Land M."/>
            <person name="Hauser L."/>
            <person name="Chang Y.J."/>
            <person name="Jeffries C.D."/>
            <person name="Brettin T."/>
            <person name="Goker M."/>
            <person name="Beck B."/>
            <person name="Bristow J."/>
            <person name="Eisen J.A."/>
            <person name="Markowitz V."/>
            <person name="Hugenholtz P."/>
            <person name="Kyrpides N.C."/>
            <person name="Klenk H.P."/>
            <person name="Chen F."/>
        </authorList>
    </citation>
    <scope>NUCLEOTIDE SEQUENCE [LARGE SCALE GENOMIC DNA]</scope>
    <source>
        <strain evidence="10">ATCC 33386 / NCTC 11300</strain>
    </source>
</reference>
<keyword evidence="10" id="KW-1185">Reference proteome</keyword>
<dbReference type="eggNOG" id="COG2893">
    <property type="taxonomic scope" value="Bacteria"/>
</dbReference>
<evidence type="ECO:0000256" key="7">
    <source>
        <dbReference type="ARBA" id="ARBA00022777"/>
    </source>
</evidence>
<accession>D1ANP7</accession>
<dbReference type="PANTHER" id="PTHR33799">
    <property type="entry name" value="PTS PERMEASE-RELATED-RELATED"/>
    <property type="match status" value="1"/>
</dbReference>
<keyword evidence="3" id="KW-0963">Cytoplasm</keyword>
<evidence type="ECO:0000256" key="2">
    <source>
        <dbReference type="ARBA" id="ARBA00022448"/>
    </source>
</evidence>
<dbReference type="KEGG" id="str:Sterm_3009"/>
<keyword evidence="6" id="KW-0598">Phosphotransferase system</keyword>
<keyword evidence="7" id="KW-0418">Kinase</keyword>
<dbReference type="PANTHER" id="PTHR33799:SF1">
    <property type="entry name" value="PTS SYSTEM MANNOSE-SPECIFIC EIIAB COMPONENT-RELATED"/>
    <property type="match status" value="1"/>
</dbReference>
<evidence type="ECO:0000256" key="3">
    <source>
        <dbReference type="ARBA" id="ARBA00022490"/>
    </source>
</evidence>
<dbReference type="GO" id="GO:0016020">
    <property type="term" value="C:membrane"/>
    <property type="evidence" value="ECO:0007669"/>
    <property type="project" value="InterPro"/>
</dbReference>
<evidence type="ECO:0000313" key="9">
    <source>
        <dbReference type="EMBL" id="ACZ09851.1"/>
    </source>
</evidence>
<dbReference type="InterPro" id="IPR004701">
    <property type="entry name" value="PTS_EIIA_man-typ"/>
</dbReference>
<keyword evidence="2" id="KW-0813">Transport</keyword>
<dbReference type="SUPFAM" id="SSF53062">
    <property type="entry name" value="PTS system fructose IIA component-like"/>
    <property type="match status" value="1"/>
</dbReference>
<dbReference type="HOGENOM" id="CLU_123235_1_1_0"/>
<organism evidence="9 10">
    <name type="scientific">Sebaldella termitidis (strain ATCC 33386 / NCTC 11300)</name>
    <dbReference type="NCBI Taxonomy" id="526218"/>
    <lineage>
        <taxon>Bacteria</taxon>
        <taxon>Fusobacteriati</taxon>
        <taxon>Fusobacteriota</taxon>
        <taxon>Fusobacteriia</taxon>
        <taxon>Fusobacteriales</taxon>
        <taxon>Leptotrichiaceae</taxon>
        <taxon>Sebaldella</taxon>
    </lineage>
</organism>
<evidence type="ECO:0000256" key="1">
    <source>
        <dbReference type="ARBA" id="ARBA00004496"/>
    </source>
</evidence>
<dbReference type="CDD" id="cd00006">
    <property type="entry name" value="PTS_IIA_man"/>
    <property type="match status" value="1"/>
</dbReference>
<dbReference type="InterPro" id="IPR036662">
    <property type="entry name" value="PTS_EIIA_man-typ_sf"/>
</dbReference>
<feature type="domain" description="PTS EIIA type-4" evidence="8">
    <location>
        <begin position="1"/>
        <end position="129"/>
    </location>
</feature>
<keyword evidence="4" id="KW-0762">Sugar transport</keyword>
<evidence type="ECO:0000256" key="6">
    <source>
        <dbReference type="ARBA" id="ARBA00022683"/>
    </source>
</evidence>